<keyword evidence="3" id="KW-0574">Periplasm</keyword>
<keyword evidence="6" id="KW-1185">Reference proteome</keyword>
<comment type="caution">
    <text evidence="5">The sequence shown here is derived from an EMBL/GenBank/DDBJ whole genome shotgun (WGS) entry which is preliminary data.</text>
</comment>
<dbReference type="Proteomes" id="UP000307874">
    <property type="component" value="Unassembled WGS sequence"/>
</dbReference>
<dbReference type="GO" id="GO:0042597">
    <property type="term" value="C:periplasmic space"/>
    <property type="evidence" value="ECO:0007669"/>
    <property type="project" value="UniProtKB-SubCell"/>
</dbReference>
<dbReference type="EMBL" id="VCLB01000011">
    <property type="protein sequence ID" value="TNB46318.1"/>
    <property type="molecule type" value="Genomic_DNA"/>
</dbReference>
<dbReference type="Pfam" id="PF01547">
    <property type="entry name" value="SBP_bac_1"/>
    <property type="match status" value="1"/>
</dbReference>
<dbReference type="InterPro" id="IPR050490">
    <property type="entry name" value="Bact_solute-bd_prot1"/>
</dbReference>
<reference evidence="5 6" key="1">
    <citation type="submission" date="2019-05" db="EMBL/GenBank/DDBJ databases">
        <authorList>
            <person name="Lee S.D."/>
        </authorList>
    </citation>
    <scope>NUCLEOTIDE SEQUENCE [LARGE SCALE GENOMIC DNA]</scope>
    <source>
        <strain evidence="5 6">GH2-6</strain>
    </source>
</reference>
<dbReference type="PANTHER" id="PTHR43649">
    <property type="entry name" value="ARABINOSE-BINDING PROTEIN-RELATED"/>
    <property type="match status" value="1"/>
</dbReference>
<evidence type="ECO:0000256" key="4">
    <source>
        <dbReference type="SAM" id="MobiDB-lite"/>
    </source>
</evidence>
<comment type="similarity">
    <text evidence="2">Belongs to the bacterial solute-binding protein 1 family.</text>
</comment>
<evidence type="ECO:0000256" key="2">
    <source>
        <dbReference type="ARBA" id="ARBA00008520"/>
    </source>
</evidence>
<feature type="region of interest" description="Disordered" evidence="4">
    <location>
        <begin position="386"/>
        <end position="406"/>
    </location>
</feature>
<evidence type="ECO:0000313" key="6">
    <source>
        <dbReference type="Proteomes" id="UP000307874"/>
    </source>
</evidence>
<evidence type="ECO:0000256" key="1">
    <source>
        <dbReference type="ARBA" id="ARBA00004418"/>
    </source>
</evidence>
<dbReference type="SUPFAM" id="SSF53850">
    <property type="entry name" value="Periplasmic binding protein-like II"/>
    <property type="match status" value="1"/>
</dbReference>
<organism evidence="5 6">
    <name type="scientific">Martelella lutilitoris</name>
    <dbReference type="NCBI Taxonomy" id="2583532"/>
    <lineage>
        <taxon>Bacteria</taxon>
        <taxon>Pseudomonadati</taxon>
        <taxon>Pseudomonadota</taxon>
        <taxon>Alphaproteobacteria</taxon>
        <taxon>Hyphomicrobiales</taxon>
        <taxon>Aurantimonadaceae</taxon>
        <taxon>Martelella</taxon>
    </lineage>
</organism>
<dbReference type="OrthoDB" id="7317090at2"/>
<protein>
    <submittedName>
        <fullName evidence="5">Extracellular solute-binding protein</fullName>
    </submittedName>
</protein>
<dbReference type="InterPro" id="IPR006059">
    <property type="entry name" value="SBP"/>
</dbReference>
<gene>
    <name evidence="5" type="ORF">FF124_18605</name>
</gene>
<dbReference type="Gene3D" id="3.40.190.10">
    <property type="entry name" value="Periplasmic binding protein-like II"/>
    <property type="match status" value="2"/>
</dbReference>
<accession>A0A5C4JLX0</accession>
<dbReference type="RefSeq" id="WP_138750134.1">
    <property type="nucleotide sequence ID" value="NZ_VCLB01000011.1"/>
</dbReference>
<reference evidence="5 6" key="2">
    <citation type="submission" date="2019-06" db="EMBL/GenBank/DDBJ databases">
        <title>Martelella lutilitoris sp. nov., isolated from a tidal mudflat.</title>
        <authorList>
            <person name="Kim Y.-J."/>
        </authorList>
    </citation>
    <scope>NUCLEOTIDE SEQUENCE [LARGE SCALE GENOMIC DNA]</scope>
    <source>
        <strain evidence="5 6">GH2-6</strain>
    </source>
</reference>
<name>A0A5C4JLX0_9HYPH</name>
<evidence type="ECO:0000256" key="3">
    <source>
        <dbReference type="ARBA" id="ARBA00022764"/>
    </source>
</evidence>
<proteinExistence type="inferred from homology"/>
<dbReference type="AlphaFoldDB" id="A0A5C4JLX0"/>
<comment type="subcellular location">
    <subcellularLocation>
        <location evidence="1">Periplasm</location>
    </subcellularLocation>
</comment>
<sequence>MFGGAARAAETDIRMVWWGSEERANRTNAAIEAFEQAFANVAVEGEYMGWGDYWPRLATQIAGGNAPDLIQMDYRYVFEYARRGALLPLDSYLGNELKIEDFGTANLESCSVDGKLYGANVGVNAIGLILDPAAWENAGVEPPSYGTTWEDYVEKCIAFAKGNDRKRFYASVDGSGKEALFEGWLRGRGKSLYTQDGQLGYDAKDAAEWFAMWVEMRKGGGCVPPDIQALDKESVENSPLILGYSATDSITSNKFVAFQKLSKVPLGLAAQPVVKDGKPSSYLKPSQMFSVYAKSKAPDAAVELANFLVRDPRGALILGMERGVPASPAIRDALMPDLDAASRKVVDFISKLTPYVGPLPPAPPQGAGEVYNVFMRVSQEVAFEAASPEKGGESLVKEANSVLQRG</sequence>
<evidence type="ECO:0000313" key="5">
    <source>
        <dbReference type="EMBL" id="TNB46318.1"/>
    </source>
</evidence>
<dbReference type="PANTHER" id="PTHR43649:SF11">
    <property type="entry name" value="ABC TRANSPORTER SUBSTRATE-BINDING PROTEIN YESO-RELATED"/>
    <property type="match status" value="1"/>
</dbReference>